<feature type="coiled-coil region" evidence="1">
    <location>
        <begin position="1799"/>
        <end position="1826"/>
    </location>
</feature>
<keyword evidence="1" id="KW-0175">Coiled coil</keyword>
<dbReference type="SUPFAM" id="SSF47576">
    <property type="entry name" value="Calponin-homology domain, CH-domain"/>
    <property type="match status" value="1"/>
</dbReference>
<feature type="compositionally biased region" description="Basic and acidic residues" evidence="2">
    <location>
        <begin position="439"/>
        <end position="455"/>
    </location>
</feature>
<dbReference type="EMBL" id="NBII01000003">
    <property type="protein sequence ID" value="PAV20476.1"/>
    <property type="molecule type" value="Genomic_DNA"/>
</dbReference>
<feature type="compositionally biased region" description="Low complexity" evidence="2">
    <location>
        <begin position="320"/>
        <end position="338"/>
    </location>
</feature>
<evidence type="ECO:0000259" key="4">
    <source>
        <dbReference type="PROSITE" id="PS50021"/>
    </source>
</evidence>
<dbReference type="SMART" id="SM00323">
    <property type="entry name" value="RasGAP"/>
    <property type="match status" value="1"/>
</dbReference>
<proteinExistence type="predicted"/>
<evidence type="ECO:0000259" key="3">
    <source>
        <dbReference type="PROSITE" id="PS50018"/>
    </source>
</evidence>
<dbReference type="PROSITE" id="PS50021">
    <property type="entry name" value="CH"/>
    <property type="match status" value="1"/>
</dbReference>
<keyword evidence="6" id="KW-1185">Reference proteome</keyword>
<dbReference type="PROSITE" id="PS50096">
    <property type="entry name" value="IQ"/>
    <property type="match status" value="12"/>
</dbReference>
<dbReference type="SUPFAM" id="SSF143885">
    <property type="entry name" value="RGC domain-like"/>
    <property type="match status" value="1"/>
</dbReference>
<feature type="compositionally biased region" description="Basic and acidic residues" evidence="2">
    <location>
        <begin position="66"/>
        <end position="78"/>
    </location>
</feature>
<dbReference type="Pfam" id="PF00616">
    <property type="entry name" value="RasGAP"/>
    <property type="match status" value="1"/>
</dbReference>
<dbReference type="InterPro" id="IPR000048">
    <property type="entry name" value="IQ_motif_EF-hand-BS"/>
</dbReference>
<dbReference type="Gene3D" id="1.10.418.10">
    <property type="entry name" value="Calponin-like domain"/>
    <property type="match status" value="1"/>
</dbReference>
<feature type="compositionally biased region" description="Basic and acidic residues" evidence="2">
    <location>
        <begin position="465"/>
        <end position="475"/>
    </location>
</feature>
<dbReference type="GO" id="GO:0110085">
    <property type="term" value="C:mitotic actomyosin contractile ring"/>
    <property type="evidence" value="ECO:0007669"/>
    <property type="project" value="TreeGrafter"/>
</dbReference>
<comment type="caution">
    <text evidence="5">The sequence shown here is derived from an EMBL/GenBank/DDBJ whole genome shotgun (WGS) entry which is preliminary data.</text>
</comment>
<feature type="region of interest" description="Disordered" evidence="2">
    <location>
        <begin position="201"/>
        <end position="397"/>
    </location>
</feature>
<reference evidence="5 6" key="1">
    <citation type="journal article" date="2017" name="Mol. Ecol.">
        <title>Comparative and population genomic landscape of Phellinus noxius: A hypervariable fungus causing root rot in trees.</title>
        <authorList>
            <person name="Chung C.L."/>
            <person name="Lee T.J."/>
            <person name="Akiba M."/>
            <person name="Lee H.H."/>
            <person name="Kuo T.H."/>
            <person name="Liu D."/>
            <person name="Ke H.M."/>
            <person name="Yokoi T."/>
            <person name="Roa M.B."/>
            <person name="Lu M.J."/>
            <person name="Chang Y.Y."/>
            <person name="Ann P.J."/>
            <person name="Tsai J.N."/>
            <person name="Chen C.Y."/>
            <person name="Tzean S.S."/>
            <person name="Ota Y."/>
            <person name="Hattori T."/>
            <person name="Sahashi N."/>
            <person name="Liou R.F."/>
            <person name="Kikuchi T."/>
            <person name="Tsai I.J."/>
        </authorList>
    </citation>
    <scope>NUCLEOTIDE SEQUENCE [LARGE SCALE GENOMIC DNA]</scope>
    <source>
        <strain evidence="5 6">FFPRI411160</strain>
    </source>
</reference>
<evidence type="ECO:0000313" key="5">
    <source>
        <dbReference type="EMBL" id="PAV20476.1"/>
    </source>
</evidence>
<dbReference type="InterPro" id="IPR008936">
    <property type="entry name" value="Rho_GTPase_activation_prot"/>
</dbReference>
<dbReference type="GO" id="GO:0005516">
    <property type="term" value="F:calmodulin binding"/>
    <property type="evidence" value="ECO:0007669"/>
    <property type="project" value="TreeGrafter"/>
</dbReference>
<dbReference type="STRING" id="2282107.A0A286ULH0"/>
<accession>A0A286ULH0</accession>
<organism evidence="5 6">
    <name type="scientific">Pyrrhoderma noxium</name>
    <dbReference type="NCBI Taxonomy" id="2282107"/>
    <lineage>
        <taxon>Eukaryota</taxon>
        <taxon>Fungi</taxon>
        <taxon>Dikarya</taxon>
        <taxon>Basidiomycota</taxon>
        <taxon>Agaricomycotina</taxon>
        <taxon>Agaricomycetes</taxon>
        <taxon>Hymenochaetales</taxon>
        <taxon>Hymenochaetaceae</taxon>
        <taxon>Pyrrhoderma</taxon>
    </lineage>
</organism>
<feature type="region of interest" description="Disordered" evidence="2">
    <location>
        <begin position="429"/>
        <end position="488"/>
    </location>
</feature>
<dbReference type="SMART" id="SM00015">
    <property type="entry name" value="IQ"/>
    <property type="match status" value="12"/>
</dbReference>
<evidence type="ECO:0000313" key="6">
    <source>
        <dbReference type="Proteomes" id="UP000217199"/>
    </source>
</evidence>
<dbReference type="InterPro" id="IPR001715">
    <property type="entry name" value="CH_dom"/>
</dbReference>
<dbReference type="Pfam" id="PF00307">
    <property type="entry name" value="CH"/>
    <property type="match status" value="1"/>
</dbReference>
<feature type="domain" description="Calponin-homology (CH)" evidence="4">
    <location>
        <begin position="588"/>
        <end position="696"/>
    </location>
</feature>
<feature type="compositionally biased region" description="Polar residues" evidence="2">
    <location>
        <begin position="32"/>
        <end position="64"/>
    </location>
</feature>
<dbReference type="PANTHER" id="PTHR14149:SF14">
    <property type="entry name" value="CALPONIN-HOMOLOGY (CH) DOMAIN-CONTAINING PROTEIN"/>
    <property type="match status" value="1"/>
</dbReference>
<dbReference type="Pfam" id="PF00612">
    <property type="entry name" value="IQ"/>
    <property type="match status" value="5"/>
</dbReference>
<protein>
    <submittedName>
        <fullName evidence="5">Ras GTPase-activating</fullName>
    </submittedName>
</protein>
<dbReference type="Pfam" id="PF03836">
    <property type="entry name" value="RasGAP_C"/>
    <property type="match status" value="1"/>
</dbReference>
<feature type="compositionally biased region" description="Polar residues" evidence="2">
    <location>
        <begin position="383"/>
        <end position="397"/>
    </location>
</feature>
<dbReference type="OrthoDB" id="775356at2759"/>
<feature type="compositionally biased region" description="Polar residues" evidence="2">
    <location>
        <begin position="365"/>
        <end position="374"/>
    </location>
</feature>
<dbReference type="GO" id="GO:0005096">
    <property type="term" value="F:GTPase activator activity"/>
    <property type="evidence" value="ECO:0007669"/>
    <property type="project" value="TreeGrafter"/>
</dbReference>
<dbReference type="InterPro" id="IPR000593">
    <property type="entry name" value="RasGAP_C"/>
</dbReference>
<dbReference type="InterPro" id="IPR001936">
    <property type="entry name" value="RasGAP_dom"/>
</dbReference>
<feature type="region of interest" description="Disordered" evidence="2">
    <location>
        <begin position="1"/>
        <end position="156"/>
    </location>
</feature>
<name>A0A286ULH0_9AGAM</name>
<dbReference type="PROSITE" id="PS50018">
    <property type="entry name" value="RAS_GTPASE_ACTIV_2"/>
    <property type="match status" value="1"/>
</dbReference>
<feature type="compositionally biased region" description="Low complexity" evidence="2">
    <location>
        <begin position="281"/>
        <end position="308"/>
    </location>
</feature>
<sequence>MDRSNSVSSTSSSTSSRQGTEPFAYQTRLLERNSSGRNTSFLSQSNSGSRRWTPSHRAGQSSLDSVRGKWEARAKAEAELNNQSSPSRSSFSTDDVPTAPPSPSSNETPHNSSRMSSSRSFQSSSSVKAEPVTPPSLTKRHTMPEPIIASPLSPNSTGITVVSPNMNSLTSTNTVQTNRIHFPVPRASFATMRQKFDEAGLNADNTSEISTSTRSRRSIDFDTIMKDGRSTPSRLSKEEPSRSEDPSPRRMRPTSLYGTPHFSTLPRQESVAATREKLTRSGSSDKSQRSSSPVKLARTSSDIPSSSERSSRHSSIDLTSSNKSVFSSSKQDSSAPSSPEKTSRSQPIKLPRRNSVKDSPFLRSESPTPVSSRTPYRPPPASPSTFSNVPSSVMSPTPYRSSYMANKKAGLYGDEITVGRRLGRHLPRIASGDAYDEPETPKAEVKQKAEAKQEARLPVTPERPTASKEVKKNKSPEPNSRLSRQERREKRIREWQAELEQKRNTPSKQVSYSPGRESFAVPHTSDAIGQSADDVAGVPGRKRLSRDVIAPPESPFGAKMPLPSSRLGIRSGLWADTQRHLIRAYEYLCHVGEAQQWIEGCLGEELGFGVVEMEESLRNGVVLAKLARRFLGENVVRRIFEAPKLDFRQTDNINHFFEFVRDVGLPECFIFETTDLYNKKNIPKVIYCIHALSHLLARRGLAQRIGNLLGQLEFSDDQLQRTEKGLKDAGVPMPNFGAISRELAKEINEEPEVEIETEEERRDRELMENEDSIVKLQSALRGFLVRKEQATRRARLQLAERYIVKFQARCRGLATRQNMQEIRKKQMDLTPWVLALQARARGIISRRAWKERLSRIRALTKFIIKVQAQSRGVLLRRRYALLKAALVKSKVSVLRLQAFARARLAKRSHQQIQKTLGEVKTMQGVVRLQAVGRGVLLRRKISKQLQILDNVEDSVIQLQAHVRGVLIRRHIGAQLAKLDDSVDVVVRIQAAARCYLARKRLLNLIRGLRRATPAIVQVQALARAILRRKQHIELKRALGEVKTIKAVGTLQALARAALVRKHHVEQSKKLEFCQPDVLGFQAVCRGALARRDYLSWRDYLRNSQEEATHLQALFRGFLERRKFIEKMRYYRENLSKVIKIQSLFRAKETREQYRQLTLGHNVNVSTIKNFVHLLDDSEADFEDEIELERLRKRVVQSIRTNQHLETEVDELDVKIALVVQNVKSFEELVKARRRNDSVGAHAARASVLAAHGDPFAGASSLDHESKRKLELYQQLFYLLQTRAEYLGKLFQQLAKGDIPDKSKKLVERVVLTLFGYGQDRREEYLLLKLFQHAIRNDISLTPTVNHAMKELSLYLFIALQYGRPKQVTYLRDVLQANIHMVLDGVASDMKLDLETDPCVVYRQFISREEMRTGMKSNEPPELPLQEASYHPETRVILVHNFQKLVSVSTDFVNCILGSIRKMPYNIRFLARELLAALKDKFADQPDEYYAIPLCRLLFHRYIEPALVAPETFDIVPTTIDIATRKNLAQVSKVIRQICSGELFTQPNFIPINAFVQNYIPRFRQWVLEVANVTDAETQYHANEFLDVAVQPKPIYISPNEVYSMHSLISQHLERMAPKRDDPLRSIILELGGVPHLSGGSDELNAARDTMITLELTNRFANVKDPQAEEKALWVQAKRSVLSILRVQPARDLVECLMQPVSEEHEMFWEDIVDRELMNDHMRQKQRRMPSSTGADSAYRLDDIRSLTFKEVKAHAIYFLLELEKQGKVTRNDGYQGILNAIAGDVRSKHRKRLQRQQELASMNEALQHLAERKKHYEEQIKSYNDYVETAMNTMQKGKSKKRFVMPFTKQFFHLRDLQKSGRSPQFGSFKYSAQQLYEKGILLSIDQYSPRQFDRIDVVLSSNKAGLFDIELYKTNAGTSSHIASTEIRMEDLLQAQFENRVSLPLFDGMAKFNLNLLLYQINKKFYV</sequence>
<dbReference type="Gene3D" id="1.20.5.190">
    <property type="match status" value="1"/>
</dbReference>
<dbReference type="Gene3D" id="1.10.506.10">
    <property type="entry name" value="GTPase Activation - p120gap, domain 1"/>
    <property type="match status" value="1"/>
</dbReference>
<feature type="compositionally biased region" description="Basic and acidic residues" evidence="2">
    <location>
        <begin position="217"/>
        <end position="248"/>
    </location>
</feature>
<feature type="domain" description="Ras-GAP" evidence="3">
    <location>
        <begin position="1308"/>
        <end position="1539"/>
    </location>
</feature>
<dbReference type="SMART" id="SM00033">
    <property type="entry name" value="CH"/>
    <property type="match status" value="1"/>
</dbReference>
<dbReference type="FunCoup" id="A0A286ULH0">
    <property type="interactions" value="148"/>
</dbReference>
<evidence type="ECO:0000256" key="2">
    <source>
        <dbReference type="SAM" id="MobiDB-lite"/>
    </source>
</evidence>
<dbReference type="CDD" id="cd21206">
    <property type="entry name" value="CH_IQGAP"/>
    <property type="match status" value="1"/>
</dbReference>
<feature type="compositionally biased region" description="Low complexity" evidence="2">
    <location>
        <begin position="1"/>
        <end position="16"/>
    </location>
</feature>
<dbReference type="Proteomes" id="UP000217199">
    <property type="component" value="Unassembled WGS sequence"/>
</dbReference>
<dbReference type="GO" id="GO:0051015">
    <property type="term" value="F:actin filament binding"/>
    <property type="evidence" value="ECO:0007669"/>
    <property type="project" value="TreeGrafter"/>
</dbReference>
<dbReference type="GO" id="GO:1903479">
    <property type="term" value="P:mitotic actomyosin contractile ring assembly actin filament organization"/>
    <property type="evidence" value="ECO:0007669"/>
    <property type="project" value="TreeGrafter"/>
</dbReference>
<dbReference type="InParanoid" id="A0A286ULH0"/>
<gene>
    <name evidence="5" type="ORF">PNOK_0310300</name>
</gene>
<evidence type="ECO:0000256" key="1">
    <source>
        <dbReference type="SAM" id="Coils"/>
    </source>
</evidence>
<dbReference type="InterPro" id="IPR036872">
    <property type="entry name" value="CH_dom_sf"/>
</dbReference>
<dbReference type="SUPFAM" id="SSF48350">
    <property type="entry name" value="GTPase activation domain, GAP"/>
    <property type="match status" value="1"/>
</dbReference>
<feature type="compositionally biased region" description="Low complexity" evidence="2">
    <location>
        <begin position="112"/>
        <end position="126"/>
    </location>
</feature>
<dbReference type="PANTHER" id="PTHR14149">
    <property type="entry name" value="RAS GTPASE-ACTIVATING PROTEIN WITH IQ MOTIF"/>
    <property type="match status" value="1"/>
</dbReference>